<evidence type="ECO:0000313" key="3">
    <source>
        <dbReference type="Proteomes" id="UP001482620"/>
    </source>
</evidence>
<dbReference type="EMBL" id="JAHRIQ010083193">
    <property type="protein sequence ID" value="MEQ2248568.1"/>
    <property type="molecule type" value="Genomic_DNA"/>
</dbReference>
<feature type="region of interest" description="Disordered" evidence="1">
    <location>
        <begin position="22"/>
        <end position="55"/>
    </location>
</feature>
<dbReference type="Proteomes" id="UP001482620">
    <property type="component" value="Unassembled WGS sequence"/>
</dbReference>
<evidence type="ECO:0000256" key="1">
    <source>
        <dbReference type="SAM" id="MobiDB-lite"/>
    </source>
</evidence>
<reference evidence="2 3" key="1">
    <citation type="submission" date="2021-06" db="EMBL/GenBank/DDBJ databases">
        <authorList>
            <person name="Palmer J.M."/>
        </authorList>
    </citation>
    <scope>NUCLEOTIDE SEQUENCE [LARGE SCALE GENOMIC DNA]</scope>
    <source>
        <strain evidence="3">if_2019</strain>
        <tissue evidence="2">Muscle</tissue>
    </source>
</reference>
<gene>
    <name evidence="2" type="ORF">ILYODFUR_020365</name>
</gene>
<proteinExistence type="predicted"/>
<organism evidence="2 3">
    <name type="scientific">Ilyodon furcidens</name>
    <name type="common">goldbreast splitfin</name>
    <dbReference type="NCBI Taxonomy" id="33524"/>
    <lineage>
        <taxon>Eukaryota</taxon>
        <taxon>Metazoa</taxon>
        <taxon>Chordata</taxon>
        <taxon>Craniata</taxon>
        <taxon>Vertebrata</taxon>
        <taxon>Euteleostomi</taxon>
        <taxon>Actinopterygii</taxon>
        <taxon>Neopterygii</taxon>
        <taxon>Teleostei</taxon>
        <taxon>Neoteleostei</taxon>
        <taxon>Acanthomorphata</taxon>
        <taxon>Ovalentaria</taxon>
        <taxon>Atherinomorphae</taxon>
        <taxon>Cyprinodontiformes</taxon>
        <taxon>Goodeidae</taxon>
        <taxon>Ilyodon</taxon>
    </lineage>
</organism>
<keyword evidence="3" id="KW-1185">Reference proteome</keyword>
<comment type="caution">
    <text evidence="2">The sequence shown here is derived from an EMBL/GenBank/DDBJ whole genome shotgun (WGS) entry which is preliminary data.</text>
</comment>
<accession>A0ABV0UTM5</accession>
<protein>
    <submittedName>
        <fullName evidence="2">Uncharacterized protein</fullName>
    </submittedName>
</protein>
<sequence length="108" mass="11515">MSGWGSALPKLEKKLITVTEGSLTPAAMPHRAPAPTSSLHRVLRREPEQLRSGNHAGHCVDAAVCLGLSGVSRQGQPGDIHLPPHHSIRSAGCSPRLLLASSMYCMFE</sequence>
<evidence type="ECO:0000313" key="2">
    <source>
        <dbReference type="EMBL" id="MEQ2248568.1"/>
    </source>
</evidence>
<name>A0ABV0UTM5_9TELE</name>